<name>A0A076FFQ7_9VIRU</name>
<sequence>MPKKKQNEENTSSLPTTVSELPSNLILFLRKSCKDNDIILEENNLQFTYSTEINVPDAFDENINKFTELNSTSINSSQNSVKLHCLHCFREIKEKYEIPIRKKNNVFECAGVYCSLNCCAYDVIASNNLTSYHLLHEMYSMSERIEPSPAKETLKIFGGTLTYEQFHSGAMYKMVQHPFISLKNDLDEIIDDNYDDDDDDDNYDDDNNNDNDNEIEKSTTKTLEDFFNC</sequence>
<proteinExistence type="predicted"/>
<organism evidence="2 3">
    <name type="scientific">Aureococcus anophagefferens virus</name>
    <dbReference type="NCBI Taxonomy" id="1474867"/>
    <lineage>
        <taxon>Viruses</taxon>
        <taxon>Varidnaviria</taxon>
        <taxon>Bamfordvirae</taxon>
        <taxon>Nucleocytoviricota</taxon>
        <taxon>Megaviricetes</taxon>
        <taxon>Imitervirales</taxon>
        <taxon>Schizomimiviridae</taxon>
        <taxon>Kratosvirus</taxon>
        <taxon>Kratosvirus quantuckense</taxon>
    </lineage>
</organism>
<gene>
    <name evidence="2" type="ORF">AaV_134</name>
</gene>
<dbReference type="Proteomes" id="UP000028667">
    <property type="component" value="Segment"/>
</dbReference>
<evidence type="ECO:0000256" key="1">
    <source>
        <dbReference type="SAM" id="MobiDB-lite"/>
    </source>
</evidence>
<keyword evidence="3" id="KW-1185">Reference proteome</keyword>
<evidence type="ECO:0000313" key="2">
    <source>
        <dbReference type="EMBL" id="AII17104.1"/>
    </source>
</evidence>
<feature type="compositionally biased region" description="Acidic residues" evidence="1">
    <location>
        <begin position="191"/>
        <end position="213"/>
    </location>
</feature>
<dbReference type="KEGG" id="vg:20041433"/>
<protein>
    <submittedName>
        <fullName evidence="2">Putative VLTF2-like transcription factor</fullName>
    </submittedName>
</protein>
<dbReference type="GeneID" id="20041433"/>
<dbReference type="RefSeq" id="YP_009052210.1">
    <property type="nucleotide sequence ID" value="NC_024697.1"/>
</dbReference>
<dbReference type="EMBL" id="KJ645900">
    <property type="protein sequence ID" value="AII17104.1"/>
    <property type="molecule type" value="Genomic_DNA"/>
</dbReference>
<feature type="region of interest" description="Disordered" evidence="1">
    <location>
        <begin position="191"/>
        <end position="218"/>
    </location>
</feature>
<reference evidence="2 3" key="1">
    <citation type="journal article" date="2014" name="Virology">
        <title>Genome of brown tide virus (AaV), the little giant of the Megaviridae, elucidates NCLDV genome expansion and host-virus coevolution.</title>
        <authorList>
            <person name="Moniruzzaman M."/>
            <person name="LeCleir G.R."/>
            <person name="Brown C.M."/>
            <person name="Gobler C.J."/>
            <person name="Bidle K.D."/>
            <person name="Wilson W.H."/>
            <person name="Wilhelm S.W."/>
        </authorList>
    </citation>
    <scope>NUCLEOTIDE SEQUENCE [LARGE SCALE GENOMIC DNA]</scope>
    <source>
        <strain evidence="2">BtV-01</strain>
    </source>
</reference>
<accession>A0A076FFQ7</accession>
<evidence type="ECO:0000313" key="3">
    <source>
        <dbReference type="Proteomes" id="UP000028667"/>
    </source>
</evidence>
<dbReference type="OrthoDB" id="13123at10239"/>